<sequence length="305" mass="32481">MKRGCSHCCAPLTIPVKSWVGVAADDDAARTLAKKLRNDVKRLGARSFCNKISVLAVTDDDLNNRKTAGLVDTPKQTKNCIEVLSDSDSDDSDSADGDYDEDEPIEYVGDREEGKLTTPEGAPRAAARSRTIFSRAASISPSRAKACSHSRLTLEGEMDAAREKIVRDLAAARGAPSGVVNFPVGPDSDNEDDAGHRNSSDNTRSTPRPTALRHGDLGRAEADTSAASANLPVIYCPACIEPECNMSGNMSMVSCNICNGNIHRFCGVLGGTRNDDGETNDFEGTRCSPCAAANKGKKRALPMPY</sequence>
<feature type="region of interest" description="Disordered" evidence="1">
    <location>
        <begin position="84"/>
        <end position="128"/>
    </location>
</feature>
<evidence type="ECO:0000256" key="1">
    <source>
        <dbReference type="SAM" id="MobiDB-lite"/>
    </source>
</evidence>
<proteinExistence type="predicted"/>
<feature type="region of interest" description="Disordered" evidence="1">
    <location>
        <begin position="176"/>
        <end position="223"/>
    </location>
</feature>
<dbReference type="EMBL" id="FN649743">
    <property type="protein sequence ID" value="CBN75584.1"/>
    <property type="molecule type" value="Genomic_DNA"/>
</dbReference>
<keyword evidence="3" id="KW-1185">Reference proteome</keyword>
<gene>
    <name evidence="2" type="ORF">Esi_0148_0018</name>
</gene>
<dbReference type="InParanoid" id="D8LFC4"/>
<dbReference type="Proteomes" id="UP000002630">
    <property type="component" value="Linkage Group LG18"/>
</dbReference>
<dbReference type="AlphaFoldDB" id="D8LFC4"/>
<dbReference type="EMBL" id="FN648054">
    <property type="protein sequence ID" value="CBN75584.1"/>
    <property type="molecule type" value="Genomic_DNA"/>
</dbReference>
<feature type="compositionally biased region" description="Basic and acidic residues" evidence="1">
    <location>
        <begin position="213"/>
        <end position="222"/>
    </location>
</feature>
<name>D8LFC4_ECTSI</name>
<reference evidence="2 3" key="1">
    <citation type="journal article" date="2010" name="Nature">
        <title>The Ectocarpus genome and the independent evolution of multicellularity in brown algae.</title>
        <authorList>
            <person name="Cock J.M."/>
            <person name="Sterck L."/>
            <person name="Rouze P."/>
            <person name="Scornet D."/>
            <person name="Allen A.E."/>
            <person name="Amoutzias G."/>
            <person name="Anthouard V."/>
            <person name="Artiguenave F."/>
            <person name="Aury J.M."/>
            <person name="Badger J.H."/>
            <person name="Beszteri B."/>
            <person name="Billiau K."/>
            <person name="Bonnet E."/>
            <person name="Bothwell J.H."/>
            <person name="Bowler C."/>
            <person name="Boyen C."/>
            <person name="Brownlee C."/>
            <person name="Carrano C.J."/>
            <person name="Charrier B."/>
            <person name="Cho G.Y."/>
            <person name="Coelho S.M."/>
            <person name="Collen J."/>
            <person name="Corre E."/>
            <person name="Da Silva C."/>
            <person name="Delage L."/>
            <person name="Delaroque N."/>
            <person name="Dittami S.M."/>
            <person name="Doulbeau S."/>
            <person name="Elias M."/>
            <person name="Farnham G."/>
            <person name="Gachon C.M."/>
            <person name="Gschloessl B."/>
            <person name="Heesch S."/>
            <person name="Jabbari K."/>
            <person name="Jubin C."/>
            <person name="Kawai H."/>
            <person name="Kimura K."/>
            <person name="Kloareg B."/>
            <person name="Kupper F.C."/>
            <person name="Lang D."/>
            <person name="Le Bail A."/>
            <person name="Leblanc C."/>
            <person name="Lerouge P."/>
            <person name="Lohr M."/>
            <person name="Lopez P.J."/>
            <person name="Martens C."/>
            <person name="Maumus F."/>
            <person name="Michel G."/>
            <person name="Miranda-Saavedra D."/>
            <person name="Morales J."/>
            <person name="Moreau H."/>
            <person name="Motomura T."/>
            <person name="Nagasato C."/>
            <person name="Napoli C.A."/>
            <person name="Nelson D.R."/>
            <person name="Nyvall-Collen P."/>
            <person name="Peters A.F."/>
            <person name="Pommier C."/>
            <person name="Potin P."/>
            <person name="Poulain J."/>
            <person name="Quesneville H."/>
            <person name="Read B."/>
            <person name="Rensing S.A."/>
            <person name="Ritter A."/>
            <person name="Rousvoal S."/>
            <person name="Samanta M."/>
            <person name="Samson G."/>
            <person name="Schroeder D.C."/>
            <person name="Segurens B."/>
            <person name="Strittmatter M."/>
            <person name="Tonon T."/>
            <person name="Tregear J.W."/>
            <person name="Valentin K."/>
            <person name="von Dassow P."/>
            <person name="Yamagishi T."/>
            <person name="Van de Peer Y."/>
            <person name="Wincker P."/>
        </authorList>
    </citation>
    <scope>NUCLEOTIDE SEQUENCE [LARGE SCALE GENOMIC DNA]</scope>
    <source>
        <strain evidence="3">Ec32 / CCAP1310/4</strain>
    </source>
</reference>
<accession>D8LFC4</accession>
<evidence type="ECO:0000313" key="3">
    <source>
        <dbReference type="Proteomes" id="UP000002630"/>
    </source>
</evidence>
<evidence type="ECO:0000313" key="2">
    <source>
        <dbReference type="EMBL" id="CBN75584.1"/>
    </source>
</evidence>
<feature type="compositionally biased region" description="Acidic residues" evidence="1">
    <location>
        <begin position="85"/>
        <end position="105"/>
    </location>
</feature>
<organism evidence="2 3">
    <name type="scientific">Ectocarpus siliculosus</name>
    <name type="common">Brown alga</name>
    <name type="synonym">Conferva siliculosa</name>
    <dbReference type="NCBI Taxonomy" id="2880"/>
    <lineage>
        <taxon>Eukaryota</taxon>
        <taxon>Sar</taxon>
        <taxon>Stramenopiles</taxon>
        <taxon>Ochrophyta</taxon>
        <taxon>PX clade</taxon>
        <taxon>Phaeophyceae</taxon>
        <taxon>Ectocarpales</taxon>
        <taxon>Ectocarpaceae</taxon>
        <taxon>Ectocarpus</taxon>
    </lineage>
</organism>
<protein>
    <submittedName>
        <fullName evidence="2">Uncharacterized protein</fullName>
    </submittedName>
</protein>